<dbReference type="PIRSF" id="PIRSF006648">
    <property type="entry name" value="DrrB"/>
    <property type="match status" value="1"/>
</dbReference>
<evidence type="ECO:0000256" key="3">
    <source>
        <dbReference type="ARBA" id="ARBA00022989"/>
    </source>
</evidence>
<proteinExistence type="inferred from homology"/>
<feature type="compositionally biased region" description="Polar residues" evidence="7">
    <location>
        <begin position="1"/>
        <end position="12"/>
    </location>
</feature>
<dbReference type="PANTHER" id="PTHR43229">
    <property type="entry name" value="NODULATION PROTEIN J"/>
    <property type="match status" value="1"/>
</dbReference>
<evidence type="ECO:0000256" key="6">
    <source>
        <dbReference type="RuleBase" id="RU361157"/>
    </source>
</evidence>
<feature type="domain" description="ABC transmembrane type-2" evidence="8">
    <location>
        <begin position="49"/>
        <end position="281"/>
    </location>
</feature>
<keyword evidence="10" id="KW-1185">Reference proteome</keyword>
<evidence type="ECO:0000256" key="1">
    <source>
        <dbReference type="ARBA" id="ARBA00004141"/>
    </source>
</evidence>
<comment type="similarity">
    <text evidence="6">Belongs to the ABC-2 integral membrane protein family.</text>
</comment>
<gene>
    <name evidence="9" type="ORF">GCM10023196_017490</name>
</gene>
<keyword evidence="6" id="KW-1003">Cell membrane</keyword>
<evidence type="ECO:0000256" key="5">
    <source>
        <dbReference type="ARBA" id="ARBA00023251"/>
    </source>
</evidence>
<protein>
    <recommendedName>
        <fullName evidence="6">Transport permease protein</fullName>
    </recommendedName>
</protein>
<keyword evidence="2 6" id="KW-0812">Transmembrane</keyword>
<evidence type="ECO:0000256" key="4">
    <source>
        <dbReference type="ARBA" id="ARBA00023136"/>
    </source>
</evidence>
<dbReference type="Proteomes" id="UP001501442">
    <property type="component" value="Unassembled WGS sequence"/>
</dbReference>
<dbReference type="InterPro" id="IPR047817">
    <property type="entry name" value="ABC2_TM_bact-type"/>
</dbReference>
<comment type="caution">
    <text evidence="9">The sequence shown here is derived from an EMBL/GenBank/DDBJ whole genome shotgun (WGS) entry which is preliminary data.</text>
</comment>
<dbReference type="RefSeq" id="WP_345430134.1">
    <property type="nucleotide sequence ID" value="NZ_BAABHK010000002.1"/>
</dbReference>
<dbReference type="EMBL" id="BAABHK010000002">
    <property type="protein sequence ID" value="GAA4623011.1"/>
    <property type="molecule type" value="Genomic_DNA"/>
</dbReference>
<dbReference type="PRINTS" id="PR00164">
    <property type="entry name" value="ABC2TRNSPORT"/>
</dbReference>
<dbReference type="InterPro" id="IPR000412">
    <property type="entry name" value="ABC_2_transport"/>
</dbReference>
<dbReference type="PROSITE" id="PS51012">
    <property type="entry name" value="ABC_TM2"/>
    <property type="match status" value="1"/>
</dbReference>
<reference evidence="10" key="1">
    <citation type="journal article" date="2019" name="Int. J. Syst. Evol. Microbiol.">
        <title>The Global Catalogue of Microorganisms (GCM) 10K type strain sequencing project: providing services to taxonomists for standard genome sequencing and annotation.</title>
        <authorList>
            <consortium name="The Broad Institute Genomics Platform"/>
            <consortium name="The Broad Institute Genome Sequencing Center for Infectious Disease"/>
            <person name="Wu L."/>
            <person name="Ma J."/>
        </authorList>
    </citation>
    <scope>NUCLEOTIDE SEQUENCE [LARGE SCALE GENOMIC DNA]</scope>
    <source>
        <strain evidence="10">JCM 17939</strain>
    </source>
</reference>
<dbReference type="InterPro" id="IPR051784">
    <property type="entry name" value="Nod_factor_ABC_transporter"/>
</dbReference>
<feature type="transmembrane region" description="Helical" evidence="6">
    <location>
        <begin position="198"/>
        <end position="218"/>
    </location>
</feature>
<feature type="transmembrane region" description="Helical" evidence="6">
    <location>
        <begin position="84"/>
        <end position="102"/>
    </location>
</feature>
<evidence type="ECO:0000313" key="10">
    <source>
        <dbReference type="Proteomes" id="UP001501442"/>
    </source>
</evidence>
<evidence type="ECO:0000256" key="2">
    <source>
        <dbReference type="ARBA" id="ARBA00022692"/>
    </source>
</evidence>
<comment type="subcellular location">
    <subcellularLocation>
        <location evidence="6">Cell membrane</location>
        <topology evidence="6">Multi-pass membrane protein</topology>
    </subcellularLocation>
    <subcellularLocation>
        <location evidence="1">Membrane</location>
        <topology evidence="1">Multi-pass membrane protein</topology>
    </subcellularLocation>
</comment>
<sequence>MTATTRTTTGQNEPFRRAAPPDIWNGSTPATQILVLTMRSLRALVIDPRMLLISMLGPLLMLVVFGQIFAGMAHAPGFPEHMRYIDFLVPAIMMTTALQSALNTATGLIQEMKSGIISRFLSLPIWPGSVLLARSLADLTRTSLQLSFLVLISFLAFGFTPPGGAVGTFAALGMALIVGGCLGWIFIALACHVRRVEVMQGIAGLVTFPLMFASNAFAPVSGLPPWLRAVACVNPMTYGIDTARNLTLGRPVGGSAISAISISLAIVVVSVILAVSGFRRAGAPR</sequence>
<feature type="transmembrane region" description="Helical" evidence="6">
    <location>
        <begin position="50"/>
        <end position="72"/>
    </location>
</feature>
<evidence type="ECO:0000313" key="9">
    <source>
        <dbReference type="EMBL" id="GAA4623011.1"/>
    </source>
</evidence>
<feature type="transmembrane region" description="Helical" evidence="6">
    <location>
        <begin position="144"/>
        <end position="163"/>
    </location>
</feature>
<evidence type="ECO:0000259" key="8">
    <source>
        <dbReference type="PROSITE" id="PS51012"/>
    </source>
</evidence>
<evidence type="ECO:0000256" key="7">
    <source>
        <dbReference type="SAM" id="MobiDB-lite"/>
    </source>
</evidence>
<keyword evidence="5" id="KW-0046">Antibiotic resistance</keyword>
<organism evidence="9 10">
    <name type="scientific">Actinoallomurus vinaceus</name>
    <dbReference type="NCBI Taxonomy" id="1080074"/>
    <lineage>
        <taxon>Bacteria</taxon>
        <taxon>Bacillati</taxon>
        <taxon>Actinomycetota</taxon>
        <taxon>Actinomycetes</taxon>
        <taxon>Streptosporangiales</taxon>
        <taxon>Thermomonosporaceae</taxon>
        <taxon>Actinoallomurus</taxon>
    </lineage>
</organism>
<dbReference type="InterPro" id="IPR013525">
    <property type="entry name" value="ABC2_TM"/>
</dbReference>
<keyword evidence="6" id="KW-0813">Transport</keyword>
<feature type="transmembrane region" description="Helical" evidence="6">
    <location>
        <begin position="256"/>
        <end position="278"/>
    </location>
</feature>
<name>A0ABP8U546_9ACTN</name>
<feature type="region of interest" description="Disordered" evidence="7">
    <location>
        <begin position="1"/>
        <end position="21"/>
    </location>
</feature>
<keyword evidence="3 6" id="KW-1133">Transmembrane helix</keyword>
<accession>A0ABP8U546</accession>
<keyword evidence="4 6" id="KW-0472">Membrane</keyword>
<feature type="transmembrane region" description="Helical" evidence="6">
    <location>
        <begin position="169"/>
        <end position="191"/>
    </location>
</feature>
<dbReference type="PANTHER" id="PTHR43229:SF2">
    <property type="entry name" value="NODULATION PROTEIN J"/>
    <property type="match status" value="1"/>
</dbReference>
<dbReference type="Pfam" id="PF01061">
    <property type="entry name" value="ABC2_membrane"/>
    <property type="match status" value="1"/>
</dbReference>